<proteinExistence type="predicted"/>
<dbReference type="OrthoDB" id="2987886at2"/>
<keyword evidence="3" id="KW-1185">Reference proteome</keyword>
<dbReference type="PATRIC" id="fig|632773.3.peg.25"/>
<name>A0A1D7QQZ9_9BACI</name>
<dbReference type="PANTHER" id="PTHR41324">
    <property type="entry name" value="MEMBRANE PROTEIN-RELATED"/>
    <property type="match status" value="1"/>
</dbReference>
<feature type="transmembrane region" description="Helical" evidence="1">
    <location>
        <begin position="246"/>
        <end position="265"/>
    </location>
</feature>
<sequence>MMTPIWKDTIKALLTYLVLLSSVLFFPFIGIILAVFVPVPLAWLTYRHDWRQGTITALISSLLLSFIFGPFSLIFTILFALPGVLMGHFFKQKRSAFSVLAGVGLSITAGVVLLYAGTNIFLNIDPVQSFQTAMYESVETSENMIDVMDPQNGMLVEEMKSSIDYISVIAPFILVMISVSYSFLVQLTSGHILRKGGHEIVRFPPFRTWGFPKEFIWYYLVILMLSFVTFESGSAVFIAVENLLPLLHIIMTIQGLAFIFFYFNYKGRSITWPVIIVILAVLLPIFLQLIRILGIIDLGFNLRERMQGSD</sequence>
<dbReference type="EMBL" id="CP012502">
    <property type="protein sequence ID" value="AOM81425.1"/>
    <property type="molecule type" value="Genomic_DNA"/>
</dbReference>
<protein>
    <recommendedName>
        <fullName evidence="4">DUF2232 domain-containing protein</fullName>
    </recommendedName>
</protein>
<evidence type="ECO:0008006" key="4">
    <source>
        <dbReference type="Google" id="ProtNLM"/>
    </source>
</evidence>
<evidence type="ECO:0000313" key="3">
    <source>
        <dbReference type="Proteomes" id="UP000094463"/>
    </source>
</evidence>
<dbReference type="KEGG" id="bbev:BBEV_0023"/>
<feature type="transmembrane region" description="Helical" evidence="1">
    <location>
        <begin position="57"/>
        <end position="85"/>
    </location>
</feature>
<dbReference type="Pfam" id="PF09991">
    <property type="entry name" value="DUF2232"/>
    <property type="match status" value="1"/>
</dbReference>
<reference evidence="2 3" key="1">
    <citation type="submission" date="2015-08" db="EMBL/GenBank/DDBJ databases">
        <title>The complete genome sequence of Bacillus beveridgei MLTeJB.</title>
        <authorList>
            <person name="Hanson T.E."/>
            <person name="Mesa C."/>
            <person name="Basesman S.M."/>
            <person name="Oremland R.S."/>
        </authorList>
    </citation>
    <scope>NUCLEOTIDE SEQUENCE [LARGE SCALE GENOMIC DNA]</scope>
    <source>
        <strain evidence="2 3">MLTeJB</strain>
    </source>
</reference>
<gene>
    <name evidence="2" type="ORF">BBEV_0023</name>
</gene>
<organism evidence="2 3">
    <name type="scientific">Salisediminibacterium beveridgei</name>
    <dbReference type="NCBI Taxonomy" id="632773"/>
    <lineage>
        <taxon>Bacteria</taxon>
        <taxon>Bacillati</taxon>
        <taxon>Bacillota</taxon>
        <taxon>Bacilli</taxon>
        <taxon>Bacillales</taxon>
        <taxon>Bacillaceae</taxon>
        <taxon>Salisediminibacterium</taxon>
    </lineage>
</organism>
<dbReference type="PANTHER" id="PTHR41324:SF1">
    <property type="entry name" value="DUF2232 DOMAIN-CONTAINING PROTEIN"/>
    <property type="match status" value="1"/>
</dbReference>
<feature type="transmembrane region" description="Helical" evidence="1">
    <location>
        <begin position="165"/>
        <end position="185"/>
    </location>
</feature>
<feature type="transmembrane region" description="Helical" evidence="1">
    <location>
        <begin position="97"/>
        <end position="116"/>
    </location>
</feature>
<dbReference type="AlphaFoldDB" id="A0A1D7QQZ9"/>
<dbReference type="STRING" id="632773.BBEV_0023"/>
<dbReference type="Proteomes" id="UP000094463">
    <property type="component" value="Chromosome"/>
</dbReference>
<keyword evidence="1" id="KW-0812">Transmembrane</keyword>
<keyword evidence="1" id="KW-0472">Membrane</keyword>
<accession>A0A1D7QQZ9</accession>
<dbReference type="InterPro" id="IPR018710">
    <property type="entry name" value="DUF2232"/>
</dbReference>
<keyword evidence="1" id="KW-1133">Transmembrane helix</keyword>
<feature type="transmembrane region" description="Helical" evidence="1">
    <location>
        <begin position="272"/>
        <end position="296"/>
    </location>
</feature>
<evidence type="ECO:0000256" key="1">
    <source>
        <dbReference type="SAM" id="Phobius"/>
    </source>
</evidence>
<feature type="transmembrane region" description="Helical" evidence="1">
    <location>
        <begin position="216"/>
        <end position="240"/>
    </location>
</feature>
<feature type="transmembrane region" description="Helical" evidence="1">
    <location>
        <begin position="12"/>
        <end position="37"/>
    </location>
</feature>
<evidence type="ECO:0000313" key="2">
    <source>
        <dbReference type="EMBL" id="AOM81425.1"/>
    </source>
</evidence>